<comment type="caution">
    <text evidence="2">The sequence shown here is derived from an EMBL/GenBank/DDBJ whole genome shotgun (WGS) entry which is preliminary data.</text>
</comment>
<protein>
    <submittedName>
        <fullName evidence="2">Core component of ECF transporter</fullName>
    </submittedName>
</protein>
<keyword evidence="3" id="KW-1185">Reference proteome</keyword>
<feature type="transmembrane region" description="Helical" evidence="1">
    <location>
        <begin position="142"/>
        <end position="160"/>
    </location>
</feature>
<name>A0ABS5HZU6_9GAMM</name>
<keyword evidence="1" id="KW-1133">Transmembrane helix</keyword>
<gene>
    <name evidence="2" type="ORF">G3R48_04820</name>
</gene>
<feature type="transmembrane region" description="Helical" evidence="1">
    <location>
        <begin position="7"/>
        <end position="27"/>
    </location>
</feature>
<reference evidence="2 3" key="1">
    <citation type="submission" date="2020-02" db="EMBL/GenBank/DDBJ databases">
        <title>Shewanella WXL01 sp. nov., a marine bacterium isolated from green algae in Luhuitou Fringing Reef (Northern South China Sea).</title>
        <authorList>
            <person name="Wang X."/>
        </authorList>
    </citation>
    <scope>NUCLEOTIDE SEQUENCE [LARGE SCALE GENOMIC DNA]</scope>
    <source>
        <strain evidence="2 3">MCCC 1A01895</strain>
    </source>
</reference>
<dbReference type="RefSeq" id="WP_153662656.1">
    <property type="nucleotide sequence ID" value="NZ_JAAIKR010000003.1"/>
</dbReference>
<evidence type="ECO:0000313" key="2">
    <source>
        <dbReference type="EMBL" id="MBR9727313.1"/>
    </source>
</evidence>
<keyword evidence="1" id="KW-0812">Transmembrane</keyword>
<evidence type="ECO:0000313" key="3">
    <source>
        <dbReference type="Proteomes" id="UP000811844"/>
    </source>
</evidence>
<feature type="transmembrane region" description="Helical" evidence="1">
    <location>
        <begin position="110"/>
        <end position="130"/>
    </location>
</feature>
<sequence>MKLSFNLQDALFIGFCATLLVAIKSMMRLKLGLSGHSMLLMTFFYLICYGVVGKKGCITVCGLVTGILAMMLSVGKGGPVLIIKFGLPALAMDLTLLFIAGLFSFRWQSLILAATASIAWGLKSGIGHLLAGMTLQVALAKFGLEVVQGGFFALIAALLVPSVLNRLQAHDLVTPAVMNKPSQTPENHKD</sequence>
<keyword evidence="1" id="KW-0472">Membrane</keyword>
<accession>A0ABS5HZU6</accession>
<feature type="transmembrane region" description="Helical" evidence="1">
    <location>
        <begin position="81"/>
        <end position="103"/>
    </location>
</feature>
<evidence type="ECO:0000256" key="1">
    <source>
        <dbReference type="SAM" id="Phobius"/>
    </source>
</evidence>
<dbReference type="Proteomes" id="UP000811844">
    <property type="component" value="Unassembled WGS sequence"/>
</dbReference>
<organism evidence="2 3">
    <name type="scientific">Shewanella intestini</name>
    <dbReference type="NCBI Taxonomy" id="2017544"/>
    <lineage>
        <taxon>Bacteria</taxon>
        <taxon>Pseudomonadati</taxon>
        <taxon>Pseudomonadota</taxon>
        <taxon>Gammaproteobacteria</taxon>
        <taxon>Alteromonadales</taxon>
        <taxon>Shewanellaceae</taxon>
        <taxon>Shewanella</taxon>
    </lineage>
</organism>
<proteinExistence type="predicted"/>
<dbReference type="EMBL" id="JAAIKR010000003">
    <property type="protein sequence ID" value="MBR9727313.1"/>
    <property type="molecule type" value="Genomic_DNA"/>
</dbReference>